<dbReference type="SUPFAM" id="SSF47413">
    <property type="entry name" value="lambda repressor-like DNA-binding domains"/>
    <property type="match status" value="1"/>
</dbReference>
<dbReference type="Proteomes" id="UP000295537">
    <property type="component" value="Unassembled WGS sequence"/>
</dbReference>
<dbReference type="PROSITE" id="PS50943">
    <property type="entry name" value="HTH_CROC1"/>
    <property type="match status" value="1"/>
</dbReference>
<evidence type="ECO:0000313" key="3">
    <source>
        <dbReference type="Proteomes" id="UP000295537"/>
    </source>
</evidence>
<dbReference type="InterPro" id="IPR010982">
    <property type="entry name" value="Lambda_DNA-bd_dom_sf"/>
</dbReference>
<dbReference type="EMBL" id="SLXJ01000004">
    <property type="protein sequence ID" value="TCP17788.1"/>
    <property type="molecule type" value="Genomic_DNA"/>
</dbReference>
<dbReference type="GO" id="GO:0003677">
    <property type="term" value="F:DNA binding"/>
    <property type="evidence" value="ECO:0007669"/>
    <property type="project" value="InterPro"/>
</dbReference>
<dbReference type="OrthoDB" id="6105062at2"/>
<proteinExistence type="predicted"/>
<dbReference type="InterPro" id="IPR001387">
    <property type="entry name" value="Cro/C1-type_HTH"/>
</dbReference>
<dbReference type="CDD" id="cd00093">
    <property type="entry name" value="HTH_XRE"/>
    <property type="match status" value="1"/>
</dbReference>
<evidence type="ECO:0000313" key="2">
    <source>
        <dbReference type="EMBL" id="TCP17788.1"/>
    </source>
</evidence>
<comment type="caution">
    <text evidence="2">The sequence shown here is derived from an EMBL/GenBank/DDBJ whole genome shotgun (WGS) entry which is preliminary data.</text>
</comment>
<keyword evidence="3" id="KW-1185">Reference proteome</keyword>
<evidence type="ECO:0000259" key="1">
    <source>
        <dbReference type="PROSITE" id="PS50943"/>
    </source>
</evidence>
<dbReference type="AlphaFoldDB" id="A0A4R2N9X3"/>
<dbReference type="Pfam" id="PF01381">
    <property type="entry name" value="HTH_3"/>
    <property type="match status" value="1"/>
</dbReference>
<accession>A0A4R2N9X3</accession>
<name>A0A4R2N9X3_9PAST</name>
<reference evidence="2 3" key="1">
    <citation type="submission" date="2019-03" db="EMBL/GenBank/DDBJ databases">
        <title>Genomic Encyclopedia of Type Strains, Phase IV (KMG-IV): sequencing the most valuable type-strain genomes for metagenomic binning, comparative biology and taxonomic classification.</title>
        <authorList>
            <person name="Goeker M."/>
        </authorList>
    </citation>
    <scope>NUCLEOTIDE SEQUENCE [LARGE SCALE GENOMIC DNA]</scope>
    <source>
        <strain evidence="2 3">DSM 16380</strain>
    </source>
</reference>
<organism evidence="2 3">
    <name type="scientific">Nicoletella semolina</name>
    <dbReference type="NCBI Taxonomy" id="271160"/>
    <lineage>
        <taxon>Bacteria</taxon>
        <taxon>Pseudomonadati</taxon>
        <taxon>Pseudomonadota</taxon>
        <taxon>Gammaproteobacteria</taxon>
        <taxon>Pasteurellales</taxon>
        <taxon>Pasteurellaceae</taxon>
        <taxon>Nicoletella</taxon>
    </lineage>
</organism>
<dbReference type="Gene3D" id="1.10.260.40">
    <property type="entry name" value="lambda repressor-like DNA-binding domains"/>
    <property type="match status" value="1"/>
</dbReference>
<dbReference type="SMART" id="SM00530">
    <property type="entry name" value="HTH_XRE"/>
    <property type="match status" value="1"/>
</dbReference>
<sequence>MRNKSQYGVTHLNISERLNQLIELNQFTIKDFAERCDIPYRSMYNYVRSKREPNLEALSKMSKTFNVDLNWLILGEGEILKGISKESFSAEENQLITHYRLMPNLVQKTMKTAFKAISTEKF</sequence>
<gene>
    <name evidence="2" type="ORF">EV693_10417</name>
</gene>
<protein>
    <submittedName>
        <fullName evidence="2">Helix-turn-helix protein</fullName>
    </submittedName>
</protein>
<feature type="domain" description="HTH cro/C1-type" evidence="1">
    <location>
        <begin position="18"/>
        <end position="72"/>
    </location>
</feature>